<dbReference type="AlphaFoldDB" id="A0A5Q4VCC4"/>
<sequence>MCSGALHDFSIGPAREELTEYFHGDDTLDLSAIFFYRGKGCTEYKYKDYDGRLIIHEVFVMTEAVRTFFSLLVRKRDTWWCQRIAAALYGLKFMAYPDCTVENTLDLNILPGFSMPELLCCYLEKNH</sequence>
<accession>A0A5Q4VCC4</accession>
<name>A0A5Q4VCC4_9BACT</name>
<proteinExistence type="predicted"/>
<dbReference type="Gene3D" id="3.40.50.300">
    <property type="entry name" value="P-loop containing nucleotide triphosphate hydrolases"/>
    <property type="match status" value="1"/>
</dbReference>
<evidence type="ECO:0000313" key="2">
    <source>
        <dbReference type="Proteomes" id="UP000321899"/>
    </source>
</evidence>
<comment type="caution">
    <text evidence="1">The sequence shown here is derived from an EMBL/GenBank/DDBJ whole genome shotgun (WGS) entry which is preliminary data.</text>
</comment>
<organism evidence="1 2">
    <name type="scientific">Desulfobotulus mexicanus</name>
    <dbReference type="NCBI Taxonomy" id="2586642"/>
    <lineage>
        <taxon>Bacteria</taxon>
        <taxon>Pseudomonadati</taxon>
        <taxon>Thermodesulfobacteriota</taxon>
        <taxon>Desulfobacteria</taxon>
        <taxon>Desulfobacterales</taxon>
        <taxon>Desulfobacteraceae</taxon>
        <taxon>Desulfobotulus</taxon>
    </lineage>
</organism>
<dbReference type="OrthoDB" id="9805147at2"/>
<gene>
    <name evidence="1" type="ORF">FIM25_05650</name>
</gene>
<keyword evidence="2" id="KW-1185">Reference proteome</keyword>
<dbReference type="EMBL" id="VDMB01000005">
    <property type="protein sequence ID" value="TYT75195.1"/>
    <property type="molecule type" value="Genomic_DNA"/>
</dbReference>
<protein>
    <submittedName>
        <fullName evidence="1">Uncharacterized protein</fullName>
    </submittedName>
</protein>
<reference evidence="1 2" key="1">
    <citation type="submission" date="2019-06" db="EMBL/GenBank/DDBJ databases">
        <title>Desulfobotulus mexicanus sp. nov., a novel sulfate-reducing bacterium isolated from the sediment of an alkaline crater lake in Mexico.</title>
        <authorList>
            <person name="Hirschler-Rea A."/>
        </authorList>
    </citation>
    <scope>NUCLEOTIDE SEQUENCE [LARGE SCALE GENOMIC DNA]</scope>
    <source>
        <strain evidence="1 2">PAR22N</strain>
    </source>
</reference>
<dbReference type="Proteomes" id="UP000321899">
    <property type="component" value="Unassembled WGS sequence"/>
</dbReference>
<dbReference type="InterPro" id="IPR027417">
    <property type="entry name" value="P-loop_NTPase"/>
</dbReference>
<evidence type="ECO:0000313" key="1">
    <source>
        <dbReference type="EMBL" id="TYT75195.1"/>
    </source>
</evidence>